<dbReference type="Pfam" id="PF08240">
    <property type="entry name" value="ADH_N"/>
    <property type="match status" value="1"/>
</dbReference>
<evidence type="ECO:0000256" key="4">
    <source>
        <dbReference type="ARBA" id="ARBA00022832"/>
    </source>
</evidence>
<dbReference type="InterPro" id="IPR013154">
    <property type="entry name" value="ADH-like_N"/>
</dbReference>
<evidence type="ECO:0000256" key="3">
    <source>
        <dbReference type="ARBA" id="ARBA00022516"/>
    </source>
</evidence>
<dbReference type="PANTHER" id="PTHR43981:SF2">
    <property type="entry name" value="ENOYL-[ACYL-CARRIER-PROTEIN] REDUCTASE, MITOCHONDRIAL"/>
    <property type="match status" value="1"/>
</dbReference>
<keyword evidence="5" id="KW-0521">NADP</keyword>
<sequence>MRLCQTAACTWEGDYKCIEDGRSIRSRDSTSTAQHKSQFRSDMAPFALTFSSASADTASAVQVQKYDDEKTSSGELAAGDVLIQFLAIPVNPQDLMAIAGKYPIQPVYSTADGSRIAGNDGVARVESIGPGTKSSLAVGDVVLPKRHGLGTWRDVAILPADALLKIPRDVEPVAGALLKMGFAPGYLLVEDMVTLQPGDWIVVNAALGVIPQMAIQFARLRGCRAIAVVRSRGHEELEAARELLLANGAAVVVSEEELEERGQDADPKLAAAVKGQLVKLALDAVWGPSAERLVRLLAPNATYVNYGSLGGANVQLRLSQEQIFWKQIKFRNFRFSQQLALRNDAQVEALLTWFVELLREQRVRVPRVDEWRLPGDSDDSTKRIVHDVLHAAQNRAVGTRKAVFVIPEA</sequence>
<evidence type="ECO:0000256" key="9">
    <source>
        <dbReference type="ARBA" id="ARBA00023128"/>
    </source>
</evidence>
<evidence type="ECO:0000259" key="13">
    <source>
        <dbReference type="SMART" id="SM00829"/>
    </source>
</evidence>
<keyword evidence="8" id="KW-0443">Lipid metabolism</keyword>
<comment type="caution">
    <text evidence="14">The sequence shown here is derived from an EMBL/GenBank/DDBJ whole genome shotgun (WGS) entry which is preliminary data.</text>
</comment>
<evidence type="ECO:0000313" key="15">
    <source>
        <dbReference type="Proteomes" id="UP000230605"/>
    </source>
</evidence>
<protein>
    <recommendedName>
        <fullName evidence="11">enoyl-[acyl-carrier-protein] reductase</fullName>
        <ecNumber evidence="11">1.3.1.104</ecNumber>
    </recommendedName>
</protein>
<dbReference type="InterPro" id="IPR051034">
    <property type="entry name" value="Mito_Enoyl-ACP_Reductase"/>
</dbReference>
<name>A0A2G5H9R6_CERBT</name>
<keyword evidence="3" id="KW-0444">Lipid biosynthesis</keyword>
<evidence type="ECO:0000256" key="10">
    <source>
        <dbReference type="ARBA" id="ARBA00023160"/>
    </source>
</evidence>
<accession>A0A2G5H9R6</accession>
<dbReference type="CDD" id="cd08290">
    <property type="entry name" value="ETR"/>
    <property type="match status" value="1"/>
</dbReference>
<dbReference type="SUPFAM" id="SSF50129">
    <property type="entry name" value="GroES-like"/>
    <property type="match status" value="1"/>
</dbReference>
<dbReference type="InterPro" id="IPR036291">
    <property type="entry name" value="NAD(P)-bd_dom_sf"/>
</dbReference>
<dbReference type="OrthoDB" id="7482721at2759"/>
<dbReference type="Proteomes" id="UP000230605">
    <property type="component" value="Chromosome 5"/>
</dbReference>
<dbReference type="SUPFAM" id="SSF51735">
    <property type="entry name" value="NAD(P)-binding Rossmann-fold domains"/>
    <property type="match status" value="1"/>
</dbReference>
<dbReference type="InterPro" id="IPR020843">
    <property type="entry name" value="ER"/>
</dbReference>
<comment type="similarity">
    <text evidence="2">Belongs to the zinc-containing alcohol dehydrogenase family. Quinone oxidoreductase subfamily.</text>
</comment>
<evidence type="ECO:0000256" key="2">
    <source>
        <dbReference type="ARBA" id="ARBA00010371"/>
    </source>
</evidence>
<dbReference type="Gene3D" id="3.40.50.720">
    <property type="entry name" value="NAD(P)-binding Rossmann-like Domain"/>
    <property type="match status" value="1"/>
</dbReference>
<dbReference type="InterPro" id="IPR013149">
    <property type="entry name" value="ADH-like_C"/>
</dbReference>
<proteinExistence type="inferred from homology"/>
<evidence type="ECO:0000256" key="1">
    <source>
        <dbReference type="ARBA" id="ARBA00004173"/>
    </source>
</evidence>
<dbReference type="GO" id="GO:0006633">
    <property type="term" value="P:fatty acid biosynthetic process"/>
    <property type="evidence" value="ECO:0007669"/>
    <property type="project" value="UniProtKB-KW"/>
</dbReference>
<comment type="subcellular location">
    <subcellularLocation>
        <location evidence="1">Mitochondrion</location>
    </subcellularLocation>
</comment>
<dbReference type="GO" id="GO:0005739">
    <property type="term" value="C:mitochondrion"/>
    <property type="evidence" value="ECO:0007669"/>
    <property type="project" value="UniProtKB-SubCell"/>
</dbReference>
<evidence type="ECO:0000256" key="5">
    <source>
        <dbReference type="ARBA" id="ARBA00022857"/>
    </source>
</evidence>
<dbReference type="PANTHER" id="PTHR43981">
    <property type="entry name" value="ENOYL-[ACYL-CARRIER-PROTEIN] REDUCTASE, MITOCHONDRIAL"/>
    <property type="match status" value="1"/>
</dbReference>
<dbReference type="GO" id="GO:0141148">
    <property type="term" value="F:enoyl-[acyl-carrier-protein] reductase (NADPH) activity"/>
    <property type="evidence" value="ECO:0007669"/>
    <property type="project" value="UniProtKB-EC"/>
</dbReference>
<gene>
    <name evidence="14" type="ORF">CB0940_07863</name>
</gene>
<dbReference type="EC" id="1.3.1.104" evidence="11"/>
<keyword evidence="10" id="KW-0275">Fatty acid biosynthesis</keyword>
<dbReference type="EMBL" id="LKMD01000108">
    <property type="protein sequence ID" value="PIA89269.1"/>
    <property type="molecule type" value="Genomic_DNA"/>
</dbReference>
<dbReference type="InterPro" id="IPR011032">
    <property type="entry name" value="GroES-like_sf"/>
</dbReference>
<dbReference type="SMART" id="SM00829">
    <property type="entry name" value="PKS_ER"/>
    <property type="match status" value="1"/>
</dbReference>
<evidence type="ECO:0000256" key="7">
    <source>
        <dbReference type="ARBA" id="ARBA00023002"/>
    </source>
</evidence>
<dbReference type="Pfam" id="PF00107">
    <property type="entry name" value="ADH_zinc_N"/>
    <property type="match status" value="1"/>
</dbReference>
<evidence type="ECO:0000256" key="8">
    <source>
        <dbReference type="ARBA" id="ARBA00023098"/>
    </source>
</evidence>
<evidence type="ECO:0000256" key="11">
    <source>
        <dbReference type="ARBA" id="ARBA00038963"/>
    </source>
</evidence>
<feature type="domain" description="Enoyl reductase (ER)" evidence="13">
    <location>
        <begin position="56"/>
        <end position="406"/>
    </location>
</feature>
<keyword evidence="4" id="KW-0276">Fatty acid metabolism</keyword>
<evidence type="ECO:0000313" key="14">
    <source>
        <dbReference type="EMBL" id="PIA89269.1"/>
    </source>
</evidence>
<dbReference type="AlphaFoldDB" id="A0A2G5H9R6"/>
<evidence type="ECO:0000256" key="12">
    <source>
        <dbReference type="ARBA" id="ARBA00048843"/>
    </source>
</evidence>
<keyword evidence="7" id="KW-0560">Oxidoreductase</keyword>
<organism evidence="14 15">
    <name type="scientific">Cercospora beticola</name>
    <name type="common">Sugarbeet leaf spot fungus</name>
    <dbReference type="NCBI Taxonomy" id="122368"/>
    <lineage>
        <taxon>Eukaryota</taxon>
        <taxon>Fungi</taxon>
        <taxon>Dikarya</taxon>
        <taxon>Ascomycota</taxon>
        <taxon>Pezizomycotina</taxon>
        <taxon>Dothideomycetes</taxon>
        <taxon>Dothideomycetidae</taxon>
        <taxon>Mycosphaerellales</taxon>
        <taxon>Mycosphaerellaceae</taxon>
        <taxon>Cercospora</taxon>
    </lineage>
</organism>
<reference evidence="14 15" key="1">
    <citation type="submission" date="2015-10" db="EMBL/GenBank/DDBJ databases">
        <title>The cercosporin biosynthetic gene cluster was horizontally transferred to several fungal lineages and shown to be expanded in Cercospora beticola based on microsynteny with recipient genomes.</title>
        <authorList>
            <person name="De Jonge R."/>
            <person name="Ebert M.K."/>
            <person name="Suttle J.C."/>
            <person name="Jurick Ii W.M."/>
            <person name="Secor G.A."/>
            <person name="Thomma B.P."/>
            <person name="Van De Peer Y."/>
            <person name="Bolton M.D."/>
        </authorList>
    </citation>
    <scope>NUCLEOTIDE SEQUENCE [LARGE SCALE GENOMIC DNA]</scope>
    <source>
        <strain evidence="14 15">09-40</strain>
    </source>
</reference>
<keyword evidence="9" id="KW-0496">Mitochondrion</keyword>
<evidence type="ECO:0000256" key="6">
    <source>
        <dbReference type="ARBA" id="ARBA00022946"/>
    </source>
</evidence>
<keyword evidence="6" id="KW-0809">Transit peptide</keyword>
<comment type="catalytic activity">
    <reaction evidence="12">
        <text>a 2,3-saturated acyl-[ACP] + NADP(+) = a (2E)-enoyl-[ACP] + NADPH + H(+)</text>
        <dbReference type="Rhea" id="RHEA:22564"/>
        <dbReference type="Rhea" id="RHEA-COMP:9925"/>
        <dbReference type="Rhea" id="RHEA-COMP:9926"/>
        <dbReference type="ChEBI" id="CHEBI:15378"/>
        <dbReference type="ChEBI" id="CHEBI:57783"/>
        <dbReference type="ChEBI" id="CHEBI:58349"/>
        <dbReference type="ChEBI" id="CHEBI:78784"/>
        <dbReference type="ChEBI" id="CHEBI:78785"/>
        <dbReference type="EC" id="1.3.1.104"/>
    </reaction>
</comment>
<dbReference type="Gene3D" id="3.90.180.10">
    <property type="entry name" value="Medium-chain alcohol dehydrogenases, catalytic domain"/>
    <property type="match status" value="1"/>
</dbReference>